<dbReference type="Proteomes" id="UP000823388">
    <property type="component" value="Chromosome 7N"/>
</dbReference>
<name>A0A8T0QHH2_PANVG</name>
<gene>
    <name evidence="2" type="ORF">PVAP13_7KG031527</name>
    <name evidence="1" type="ORF">PVAP13_7NG111457</name>
</gene>
<reference evidence="2" key="1">
    <citation type="submission" date="2020-05" db="EMBL/GenBank/DDBJ databases">
        <title>WGS assembly of Panicum virgatum.</title>
        <authorList>
            <person name="Lovell J.T."/>
            <person name="Jenkins J."/>
            <person name="Shu S."/>
            <person name="Juenger T.E."/>
            <person name="Schmutz J."/>
        </authorList>
    </citation>
    <scope>NUCLEOTIDE SEQUENCE</scope>
    <source>
        <strain evidence="2">AP13</strain>
    </source>
</reference>
<evidence type="ECO:0000313" key="1">
    <source>
        <dbReference type="EMBL" id="KAG2564501.1"/>
    </source>
</evidence>
<dbReference type="Proteomes" id="UP000823388">
    <property type="component" value="Chromosome 7K"/>
</dbReference>
<dbReference type="EMBL" id="CM029050">
    <property type="protein sequence ID" value="KAG2564501.1"/>
    <property type="molecule type" value="Genomic_DNA"/>
</dbReference>
<sequence length="97" mass="10932">MHSPPKNRCQGWKRRIKSATMAKKLLFFPFPSPPYHAPARAPRLAAAQLLFSVEIGSKPPRIAEARSSNKERSWVQVFYRIVEFAANIGGLNINAEL</sequence>
<proteinExistence type="predicted"/>
<evidence type="ECO:0000313" key="3">
    <source>
        <dbReference type="Proteomes" id="UP000823388"/>
    </source>
</evidence>
<keyword evidence="3" id="KW-1185">Reference proteome</keyword>
<dbReference type="AlphaFoldDB" id="A0A8T0QHH2"/>
<organism evidence="2 3">
    <name type="scientific">Panicum virgatum</name>
    <name type="common">Blackwell switchgrass</name>
    <dbReference type="NCBI Taxonomy" id="38727"/>
    <lineage>
        <taxon>Eukaryota</taxon>
        <taxon>Viridiplantae</taxon>
        <taxon>Streptophyta</taxon>
        <taxon>Embryophyta</taxon>
        <taxon>Tracheophyta</taxon>
        <taxon>Spermatophyta</taxon>
        <taxon>Magnoliopsida</taxon>
        <taxon>Liliopsida</taxon>
        <taxon>Poales</taxon>
        <taxon>Poaceae</taxon>
        <taxon>PACMAD clade</taxon>
        <taxon>Panicoideae</taxon>
        <taxon>Panicodae</taxon>
        <taxon>Paniceae</taxon>
        <taxon>Panicinae</taxon>
        <taxon>Panicum</taxon>
        <taxon>Panicum sect. Hiantes</taxon>
    </lineage>
</organism>
<accession>A0A8T0QHH2</accession>
<comment type="caution">
    <text evidence="2">The sequence shown here is derived from an EMBL/GenBank/DDBJ whole genome shotgun (WGS) entry which is preliminary data.</text>
</comment>
<dbReference type="EMBL" id="CM029049">
    <property type="protein sequence ID" value="KAG2570166.1"/>
    <property type="molecule type" value="Genomic_DNA"/>
</dbReference>
<evidence type="ECO:0000313" key="2">
    <source>
        <dbReference type="EMBL" id="KAG2570166.1"/>
    </source>
</evidence>
<protein>
    <submittedName>
        <fullName evidence="2">Uncharacterized protein</fullName>
    </submittedName>
</protein>